<proteinExistence type="predicted"/>
<dbReference type="PANTHER" id="PTHR38444:SF1">
    <property type="entry name" value="ENTEROBACTIN BIOSYNTHESIS PROTEIN YBDZ"/>
    <property type="match status" value="1"/>
</dbReference>
<dbReference type="PANTHER" id="PTHR38444">
    <property type="entry name" value="ENTEROBACTIN BIOSYNTHESIS PROTEIN YBDZ"/>
    <property type="match status" value="1"/>
</dbReference>
<dbReference type="InterPro" id="IPR005153">
    <property type="entry name" value="MbtH-like_dom"/>
</dbReference>
<dbReference type="SUPFAM" id="SSF160582">
    <property type="entry name" value="MbtH-like"/>
    <property type="match status" value="1"/>
</dbReference>
<accession>A0ABY3R9Q2</accession>
<evidence type="ECO:0000259" key="1">
    <source>
        <dbReference type="SMART" id="SM00923"/>
    </source>
</evidence>
<name>A0ABY3R9Q2_9BRAD</name>
<evidence type="ECO:0000313" key="2">
    <source>
        <dbReference type="EMBL" id="UFZ04105.1"/>
    </source>
</evidence>
<evidence type="ECO:0000313" key="3">
    <source>
        <dbReference type="Proteomes" id="UP001431010"/>
    </source>
</evidence>
<dbReference type="Gene3D" id="3.90.820.10">
    <property type="entry name" value="Structural Genomics, Unknown Function 30-nov-00 1gh9 Mol_id"/>
    <property type="match status" value="1"/>
</dbReference>
<gene>
    <name evidence="2" type="ORF">LQG66_33760</name>
</gene>
<dbReference type="Pfam" id="PF03621">
    <property type="entry name" value="MbtH"/>
    <property type="match status" value="1"/>
</dbReference>
<sequence>MSRDDEEEDDARFKVVINREEQYSIWPAGCGSPAGWRDVDVAGAKAECLAYNEQHRTDLRPPSLRGLANGDA</sequence>
<dbReference type="InterPro" id="IPR038020">
    <property type="entry name" value="MbtH-like_sf"/>
</dbReference>
<dbReference type="SMART" id="SM00923">
    <property type="entry name" value="MbtH"/>
    <property type="match status" value="1"/>
</dbReference>
<dbReference type="EMBL" id="CP088156">
    <property type="protein sequence ID" value="UFZ04105.1"/>
    <property type="molecule type" value="Genomic_DNA"/>
</dbReference>
<keyword evidence="3" id="KW-1185">Reference proteome</keyword>
<dbReference type="InterPro" id="IPR037407">
    <property type="entry name" value="MLP_fam"/>
</dbReference>
<protein>
    <submittedName>
        <fullName evidence="2">MbtH family NRPS accessory protein</fullName>
    </submittedName>
</protein>
<dbReference type="Proteomes" id="UP001431010">
    <property type="component" value="Chromosome"/>
</dbReference>
<reference evidence="2" key="1">
    <citation type="journal article" date="2024" name="Antonie Van Leeuwenhoek">
        <title>Bradyrhizobium ontarionense sp. nov., a novel bacterial symbiont isolated from Aeschynomene indica (Indian jointvetch), harbours photosynthesis, nitrogen fixation and nitrous oxide (N2O) reductase genes.</title>
        <authorList>
            <person name="Bromfield E.S.P."/>
            <person name="Cloutier S."/>
        </authorList>
    </citation>
    <scope>NUCLEOTIDE SEQUENCE</scope>
    <source>
        <strain evidence="2">A19</strain>
    </source>
</reference>
<organism evidence="2 3">
    <name type="scientific">Bradyrhizobium ontarionense</name>
    <dbReference type="NCBI Taxonomy" id="2898149"/>
    <lineage>
        <taxon>Bacteria</taxon>
        <taxon>Pseudomonadati</taxon>
        <taxon>Pseudomonadota</taxon>
        <taxon>Alphaproteobacteria</taxon>
        <taxon>Hyphomicrobiales</taxon>
        <taxon>Nitrobacteraceae</taxon>
        <taxon>Bradyrhizobium</taxon>
    </lineage>
</organism>
<dbReference type="RefSeq" id="WP_231320117.1">
    <property type="nucleotide sequence ID" value="NZ_CP088156.1"/>
</dbReference>
<feature type="domain" description="MbtH-like" evidence="1">
    <location>
        <begin position="4"/>
        <end position="54"/>
    </location>
</feature>